<dbReference type="InterPro" id="IPR058961">
    <property type="entry name" value="YafT"/>
</dbReference>
<sequence length="249" mass="27173">MNSKVCLILCTSLLLLAGCSKSSIDARKTGAPRANSATSKNVVTQLTDKDVFGNEATLAVSEEDIQDALAGEPFSVPLHSQVILVQSGSKAPETQMQQEMSKYYQIATFAGIPDRPKSASCNKPGAESGSENMNYMQALRYIAAKGRQKAIIVYWDTLQSGKYDPVTKTTVWSDYRNDSLADATTLRYLVRVAVTDVATGEWAVWSPVNYEYSLLPALNGQTPATEQQLAQLKQKTYAAVAKDIANRFK</sequence>
<evidence type="ECO:0000256" key="1">
    <source>
        <dbReference type="SAM" id="SignalP"/>
    </source>
</evidence>
<evidence type="ECO:0008006" key="3">
    <source>
        <dbReference type="Google" id="ProtNLM"/>
    </source>
</evidence>
<name>A0A6N2YQ88_9ENTR</name>
<dbReference type="Pfam" id="PF25851">
    <property type="entry name" value="YafT"/>
    <property type="match status" value="1"/>
</dbReference>
<accession>A0A6N2YQ88</accession>
<dbReference type="RefSeq" id="WP_156564445.1">
    <property type="nucleotide sequence ID" value="NZ_CACRTZ010000001.1"/>
</dbReference>
<feature type="signal peptide" evidence="1">
    <location>
        <begin position="1"/>
        <end position="17"/>
    </location>
</feature>
<dbReference type="PROSITE" id="PS51257">
    <property type="entry name" value="PROKAR_LIPOPROTEIN"/>
    <property type="match status" value="1"/>
</dbReference>
<evidence type="ECO:0000313" key="2">
    <source>
        <dbReference type="EMBL" id="VYT68036.1"/>
    </source>
</evidence>
<dbReference type="AlphaFoldDB" id="A0A6N2YQ88"/>
<feature type="chain" id="PRO_5026748927" description="Aminopeptidase" evidence="1">
    <location>
        <begin position="18"/>
        <end position="249"/>
    </location>
</feature>
<reference evidence="2" key="1">
    <citation type="submission" date="2019-11" db="EMBL/GenBank/DDBJ databases">
        <authorList>
            <person name="Feng L."/>
        </authorList>
    </citation>
    <scope>NUCLEOTIDE SEQUENCE</scope>
    <source>
        <strain evidence="2">EMassiliensisLFYP7</strain>
    </source>
</reference>
<keyword evidence="1" id="KW-0732">Signal</keyword>
<gene>
    <name evidence="2" type="ORF">EMLFYP7_00216</name>
</gene>
<organism evidence="2">
    <name type="scientific">Phytobacter massiliensis</name>
    <dbReference type="NCBI Taxonomy" id="1485952"/>
    <lineage>
        <taxon>Bacteria</taxon>
        <taxon>Pseudomonadati</taxon>
        <taxon>Pseudomonadota</taxon>
        <taxon>Gammaproteobacteria</taxon>
        <taxon>Enterobacterales</taxon>
        <taxon>Enterobacteriaceae</taxon>
        <taxon>Phytobacter</taxon>
    </lineage>
</organism>
<protein>
    <recommendedName>
        <fullName evidence="3">Aminopeptidase</fullName>
    </recommendedName>
</protein>
<proteinExistence type="predicted"/>
<dbReference type="EMBL" id="CACRTZ010000001">
    <property type="protein sequence ID" value="VYT68036.1"/>
    <property type="molecule type" value="Genomic_DNA"/>
</dbReference>